<dbReference type="SFLD" id="SFLDS00003">
    <property type="entry name" value="Haloacid_Dehalogenase"/>
    <property type="match status" value="1"/>
</dbReference>
<dbReference type="PANTHER" id="PTHR43434:SF20">
    <property type="entry name" value="5'-NUCLEOTIDASE"/>
    <property type="match status" value="1"/>
</dbReference>
<evidence type="ECO:0000313" key="2">
    <source>
        <dbReference type="Proteomes" id="UP000235658"/>
    </source>
</evidence>
<dbReference type="GO" id="GO:0005829">
    <property type="term" value="C:cytosol"/>
    <property type="evidence" value="ECO:0007669"/>
    <property type="project" value="TreeGrafter"/>
</dbReference>
<reference evidence="1 2" key="1">
    <citation type="submission" date="2017-09" db="EMBL/GenBank/DDBJ databases">
        <title>Bacterial strain isolated from the female urinary microbiota.</title>
        <authorList>
            <person name="Thomas-White K."/>
            <person name="Kumar N."/>
            <person name="Forster S."/>
            <person name="Putonti C."/>
            <person name="Lawley T."/>
            <person name="Wolfe A.J."/>
        </authorList>
    </citation>
    <scope>NUCLEOTIDE SEQUENCE [LARGE SCALE GENOMIC DNA]</scope>
    <source>
        <strain evidence="1 2">UMB0204</strain>
    </source>
</reference>
<dbReference type="Gene3D" id="3.40.50.1000">
    <property type="entry name" value="HAD superfamily/HAD-like"/>
    <property type="match status" value="1"/>
</dbReference>
<dbReference type="InterPro" id="IPR041492">
    <property type="entry name" value="HAD_2"/>
</dbReference>
<name>A0A2N6UKJ2_9FIRM</name>
<dbReference type="Gene3D" id="1.10.150.240">
    <property type="entry name" value="Putative phosphatase, domain 2"/>
    <property type="match status" value="1"/>
</dbReference>
<dbReference type="PANTHER" id="PTHR43434">
    <property type="entry name" value="PHOSPHOGLYCOLATE PHOSPHATASE"/>
    <property type="match status" value="1"/>
</dbReference>
<dbReference type="SUPFAM" id="SSF56784">
    <property type="entry name" value="HAD-like"/>
    <property type="match status" value="1"/>
</dbReference>
<gene>
    <name evidence="1" type="ORF">CJ192_00855</name>
</gene>
<dbReference type="InterPro" id="IPR006439">
    <property type="entry name" value="HAD-SF_hydro_IA"/>
</dbReference>
<evidence type="ECO:0000313" key="1">
    <source>
        <dbReference type="EMBL" id="PMC82315.1"/>
    </source>
</evidence>
<protein>
    <submittedName>
        <fullName evidence="1">Phosphoglycolate phosphatase</fullName>
    </submittedName>
</protein>
<accession>A0A2N6UKJ2</accession>
<dbReference type="Proteomes" id="UP000235658">
    <property type="component" value="Unassembled WGS sequence"/>
</dbReference>
<dbReference type="AlphaFoldDB" id="A0A2N6UKJ2"/>
<dbReference type="Pfam" id="PF13419">
    <property type="entry name" value="HAD_2"/>
    <property type="match status" value="1"/>
</dbReference>
<dbReference type="RefSeq" id="WP_102197411.1">
    <property type="nucleotide sequence ID" value="NZ_JAHAHW010000006.1"/>
</dbReference>
<sequence length="208" mass="23593">MIKNIIFDLDGTISKSADGILNAFEYALDKMGKAYDRDELFKYIGPPLRDSFVKELGEDLADDGVEFYRSYYFEKGKYQASIYDGMKDVIKNLYDKDYKIYLATSKGRNSSLEVLESYGILQYFSYVEGSTDILNTKKKVLENIIIGNKLKKDQSLMIGDRSYDIDAGFDLGIKTIAASYGYGKDEEYKNASFIADSPSDIETIIKNI</sequence>
<dbReference type="GO" id="GO:0004713">
    <property type="term" value="F:protein tyrosine kinase activity"/>
    <property type="evidence" value="ECO:0007669"/>
    <property type="project" value="TreeGrafter"/>
</dbReference>
<dbReference type="EMBL" id="PNHP01000001">
    <property type="protein sequence ID" value="PMC82315.1"/>
    <property type="molecule type" value="Genomic_DNA"/>
</dbReference>
<proteinExistence type="predicted"/>
<dbReference type="GeneID" id="84577727"/>
<organism evidence="1 2">
    <name type="scientific">Anaerococcus hydrogenalis</name>
    <dbReference type="NCBI Taxonomy" id="33029"/>
    <lineage>
        <taxon>Bacteria</taxon>
        <taxon>Bacillati</taxon>
        <taxon>Bacillota</taxon>
        <taxon>Tissierellia</taxon>
        <taxon>Tissierellales</taxon>
        <taxon>Peptoniphilaceae</taxon>
        <taxon>Anaerococcus</taxon>
    </lineage>
</organism>
<dbReference type="NCBIfam" id="TIGR01549">
    <property type="entry name" value="HAD-SF-IA-v1"/>
    <property type="match status" value="1"/>
</dbReference>
<dbReference type="SFLD" id="SFLDG01129">
    <property type="entry name" value="C1.5:_HAD__Beta-PGM__Phosphata"/>
    <property type="match status" value="1"/>
</dbReference>
<dbReference type="InterPro" id="IPR036412">
    <property type="entry name" value="HAD-like_sf"/>
</dbReference>
<comment type="caution">
    <text evidence="1">The sequence shown here is derived from an EMBL/GenBank/DDBJ whole genome shotgun (WGS) entry which is preliminary data.</text>
</comment>
<dbReference type="InterPro" id="IPR023198">
    <property type="entry name" value="PGP-like_dom2"/>
</dbReference>
<dbReference type="InterPro" id="IPR050155">
    <property type="entry name" value="HAD-like_hydrolase_sf"/>
</dbReference>
<dbReference type="InterPro" id="IPR023214">
    <property type="entry name" value="HAD_sf"/>
</dbReference>